<protein>
    <recommendedName>
        <fullName evidence="4">DUF4190 domain-containing protein</fullName>
    </recommendedName>
</protein>
<keyword evidence="1" id="KW-0472">Membrane</keyword>
<evidence type="ECO:0000256" key="1">
    <source>
        <dbReference type="SAM" id="Phobius"/>
    </source>
</evidence>
<dbReference type="Proteomes" id="UP001602370">
    <property type="component" value="Unassembled WGS sequence"/>
</dbReference>
<feature type="transmembrane region" description="Helical" evidence="1">
    <location>
        <begin position="39"/>
        <end position="58"/>
    </location>
</feature>
<keyword evidence="1" id="KW-0812">Transmembrane</keyword>
<evidence type="ECO:0000313" key="2">
    <source>
        <dbReference type="EMBL" id="MFF5924207.1"/>
    </source>
</evidence>
<evidence type="ECO:0008006" key="4">
    <source>
        <dbReference type="Google" id="ProtNLM"/>
    </source>
</evidence>
<organism evidence="2 3">
    <name type="scientific">Streptomyces flavochromogenes</name>
    <dbReference type="NCBI Taxonomy" id="68199"/>
    <lineage>
        <taxon>Bacteria</taxon>
        <taxon>Bacillati</taxon>
        <taxon>Actinomycetota</taxon>
        <taxon>Actinomycetes</taxon>
        <taxon>Kitasatosporales</taxon>
        <taxon>Streptomycetaceae</taxon>
        <taxon>Streptomyces</taxon>
    </lineage>
</organism>
<comment type="caution">
    <text evidence="2">The sequence shown here is derived from an EMBL/GenBank/DDBJ whole genome shotgun (WGS) entry which is preliminary data.</text>
</comment>
<feature type="transmembrane region" description="Helical" evidence="1">
    <location>
        <begin position="6"/>
        <end position="27"/>
    </location>
</feature>
<evidence type="ECO:0000313" key="3">
    <source>
        <dbReference type="Proteomes" id="UP001602370"/>
    </source>
</evidence>
<keyword evidence="3" id="KW-1185">Reference proteome</keyword>
<dbReference type="RefSeq" id="WP_388312094.1">
    <property type="nucleotide sequence ID" value="NZ_JBIBDZ010000019.1"/>
</dbReference>
<name>A0ABW6Y3S5_9ACTN</name>
<reference evidence="2 3" key="1">
    <citation type="submission" date="2024-10" db="EMBL/GenBank/DDBJ databases">
        <title>The Natural Products Discovery Center: Release of the First 8490 Sequenced Strains for Exploring Actinobacteria Biosynthetic Diversity.</title>
        <authorList>
            <person name="Kalkreuter E."/>
            <person name="Kautsar S.A."/>
            <person name="Yang D."/>
            <person name="Bader C.D."/>
            <person name="Teijaro C.N."/>
            <person name="Fluegel L."/>
            <person name="Davis C.M."/>
            <person name="Simpson J.R."/>
            <person name="Lauterbach L."/>
            <person name="Steele A.D."/>
            <person name="Gui C."/>
            <person name="Meng S."/>
            <person name="Li G."/>
            <person name="Viehrig K."/>
            <person name="Ye F."/>
            <person name="Su P."/>
            <person name="Kiefer A.F."/>
            <person name="Nichols A."/>
            <person name="Cepeda A.J."/>
            <person name="Yan W."/>
            <person name="Fan B."/>
            <person name="Jiang Y."/>
            <person name="Adhikari A."/>
            <person name="Zheng C.-J."/>
            <person name="Schuster L."/>
            <person name="Cowan T.M."/>
            <person name="Smanski M.J."/>
            <person name="Chevrette M.G."/>
            <person name="De Carvalho L.P.S."/>
            <person name="Shen B."/>
        </authorList>
    </citation>
    <scope>NUCLEOTIDE SEQUENCE [LARGE SCALE GENOMIC DNA]</scope>
    <source>
        <strain evidence="2 3">NPDC012605</strain>
    </source>
</reference>
<sequence length="82" mass="7877">MTIQIAPLAALLLVTGIAVGITVFIYTARAQGAGGRGDLGAAIASGAAVAMLLAALLAPGFGEPPAAPATSTNAPRAVTPTH</sequence>
<keyword evidence="1" id="KW-1133">Transmembrane helix</keyword>
<accession>A0ABW6Y3S5</accession>
<gene>
    <name evidence="2" type="ORF">ACFY8C_38665</name>
</gene>
<dbReference type="EMBL" id="JBIBDZ010000019">
    <property type="protein sequence ID" value="MFF5924207.1"/>
    <property type="molecule type" value="Genomic_DNA"/>
</dbReference>
<proteinExistence type="predicted"/>